<evidence type="ECO:0000313" key="2">
    <source>
        <dbReference type="EMBL" id="TNN54416.1"/>
    </source>
</evidence>
<accession>A0A4Z2GLP3</accession>
<sequence length="441" mass="48258">MLLRSLMGADIDSMLLEAQVVFLSPVEGRRAVDEEEVDATMSAILNQGCPLKLFANIQRAALTPSCWARRGGTLGGDLEDRRQTASYESVLIAPFIHTATELSFLKEHEPGRLEYGSGEEGVTQSTLAGSGNGEHTIHITSLLFERGSVFISTAEQSGGQRPFLRTPRKSSNTTHTDCTPRWFMGYLADVRRLFNLCFTELPSRMNFRTAGSVRSPGIKAPTACSQRESQKASQGSSTKTERREERGERREERGGRDRNKMGQIWLSANIYSLITHALCVITVSHKPHLFGLAAGRSQQERVENVFSSQEEAVAVLVQEDGGKRELTMVAAEDRRPVGGQQNPSQPPYGGASTSVSNGPEGRSPTASSSQAAATCGGASGFTGSVKPIVACRPRHFKDADAVAFFWDVFTSPMFHFVKSERCRAEFLIPDLPEPIKTRRMA</sequence>
<evidence type="ECO:0000313" key="3">
    <source>
        <dbReference type="Proteomes" id="UP000314294"/>
    </source>
</evidence>
<organism evidence="2 3">
    <name type="scientific">Liparis tanakae</name>
    <name type="common">Tanaka's snailfish</name>
    <dbReference type="NCBI Taxonomy" id="230148"/>
    <lineage>
        <taxon>Eukaryota</taxon>
        <taxon>Metazoa</taxon>
        <taxon>Chordata</taxon>
        <taxon>Craniata</taxon>
        <taxon>Vertebrata</taxon>
        <taxon>Euteleostomi</taxon>
        <taxon>Actinopterygii</taxon>
        <taxon>Neopterygii</taxon>
        <taxon>Teleostei</taxon>
        <taxon>Neoteleostei</taxon>
        <taxon>Acanthomorphata</taxon>
        <taxon>Eupercaria</taxon>
        <taxon>Perciformes</taxon>
        <taxon>Cottioidei</taxon>
        <taxon>Cottales</taxon>
        <taxon>Liparidae</taxon>
        <taxon>Liparis</taxon>
    </lineage>
</organism>
<feature type="region of interest" description="Disordered" evidence="1">
    <location>
        <begin position="155"/>
        <end position="175"/>
    </location>
</feature>
<dbReference type="Proteomes" id="UP000314294">
    <property type="component" value="Unassembled WGS sequence"/>
</dbReference>
<feature type="compositionally biased region" description="Basic and acidic residues" evidence="1">
    <location>
        <begin position="239"/>
        <end position="257"/>
    </location>
</feature>
<feature type="compositionally biased region" description="Polar residues" evidence="1">
    <location>
        <begin position="223"/>
        <end position="238"/>
    </location>
</feature>
<proteinExistence type="predicted"/>
<dbReference type="EMBL" id="SRLO01000485">
    <property type="protein sequence ID" value="TNN54416.1"/>
    <property type="molecule type" value="Genomic_DNA"/>
</dbReference>
<feature type="region of interest" description="Disordered" evidence="1">
    <location>
        <begin position="209"/>
        <end position="257"/>
    </location>
</feature>
<name>A0A4Z2GLP3_9TELE</name>
<comment type="caution">
    <text evidence="2">The sequence shown here is derived from an EMBL/GenBank/DDBJ whole genome shotgun (WGS) entry which is preliminary data.</text>
</comment>
<keyword evidence="3" id="KW-1185">Reference proteome</keyword>
<reference evidence="2 3" key="1">
    <citation type="submission" date="2019-03" db="EMBL/GenBank/DDBJ databases">
        <title>First draft genome of Liparis tanakae, snailfish: a comprehensive survey of snailfish specific genes.</title>
        <authorList>
            <person name="Kim W."/>
            <person name="Song I."/>
            <person name="Jeong J.-H."/>
            <person name="Kim D."/>
            <person name="Kim S."/>
            <person name="Ryu S."/>
            <person name="Song J.Y."/>
            <person name="Lee S.K."/>
        </authorList>
    </citation>
    <scope>NUCLEOTIDE SEQUENCE [LARGE SCALE GENOMIC DNA]</scope>
    <source>
        <tissue evidence="2">Muscle</tissue>
    </source>
</reference>
<feature type="region of interest" description="Disordered" evidence="1">
    <location>
        <begin position="331"/>
        <end position="374"/>
    </location>
</feature>
<gene>
    <name evidence="2" type="ORF">EYF80_035385</name>
</gene>
<dbReference type="AlphaFoldDB" id="A0A4Z2GLP3"/>
<feature type="compositionally biased region" description="Low complexity" evidence="1">
    <location>
        <begin position="363"/>
        <end position="374"/>
    </location>
</feature>
<evidence type="ECO:0000256" key="1">
    <source>
        <dbReference type="SAM" id="MobiDB-lite"/>
    </source>
</evidence>
<protein>
    <submittedName>
        <fullName evidence="2">Uncharacterized protein</fullName>
    </submittedName>
</protein>